<accession>A0ABQ2CP58</accession>
<dbReference type="Proteomes" id="UP000633263">
    <property type="component" value="Unassembled WGS sequence"/>
</dbReference>
<evidence type="ECO:0000259" key="1">
    <source>
        <dbReference type="PROSITE" id="PS51729"/>
    </source>
</evidence>
<protein>
    <recommendedName>
        <fullName evidence="1">N-acetyltransferase domain-containing protein</fullName>
    </recommendedName>
</protein>
<dbReference type="InterPro" id="IPR016181">
    <property type="entry name" value="Acyl_CoA_acyltransferase"/>
</dbReference>
<evidence type="ECO:0000313" key="2">
    <source>
        <dbReference type="EMBL" id="GGI96541.1"/>
    </source>
</evidence>
<dbReference type="InterPro" id="IPR031165">
    <property type="entry name" value="GNAT_YJDJ"/>
</dbReference>
<organism evidence="2 3">
    <name type="scientific">Halopseudomonas pertucinogena</name>
    <dbReference type="NCBI Taxonomy" id="86175"/>
    <lineage>
        <taxon>Bacteria</taxon>
        <taxon>Pseudomonadati</taxon>
        <taxon>Pseudomonadota</taxon>
        <taxon>Gammaproteobacteria</taxon>
        <taxon>Pseudomonadales</taxon>
        <taxon>Pseudomonadaceae</taxon>
        <taxon>Halopseudomonas</taxon>
    </lineage>
</organism>
<keyword evidence="3" id="KW-1185">Reference proteome</keyword>
<comment type="caution">
    <text evidence="2">The sequence shown here is derived from an EMBL/GenBank/DDBJ whole genome shotgun (WGS) entry which is preliminary data.</text>
</comment>
<feature type="domain" description="N-acetyltransferase" evidence="1">
    <location>
        <begin position="8"/>
        <end position="90"/>
    </location>
</feature>
<dbReference type="PANTHER" id="PTHR31435:SF9">
    <property type="entry name" value="PROTEIN NATD1"/>
    <property type="match status" value="1"/>
</dbReference>
<sequence length="90" mass="10191">MNEDVAVQHDIEGRMFYIDDEAGRAYLTYMDLGKQTIDIYRTFVPDSLRGRGLAALLAAEALKYAAEQGYKVIPSCSYVARYMDERAGRD</sequence>
<reference evidence="3" key="1">
    <citation type="journal article" date="2019" name="Int. J. Syst. Evol. Microbiol.">
        <title>The Global Catalogue of Microorganisms (GCM) 10K type strain sequencing project: providing services to taxonomists for standard genome sequencing and annotation.</title>
        <authorList>
            <consortium name="The Broad Institute Genomics Platform"/>
            <consortium name="The Broad Institute Genome Sequencing Center for Infectious Disease"/>
            <person name="Wu L."/>
            <person name="Ma J."/>
        </authorList>
    </citation>
    <scope>NUCLEOTIDE SEQUENCE [LARGE SCALE GENOMIC DNA]</scope>
    <source>
        <strain evidence="3">JCM 11590</strain>
    </source>
</reference>
<name>A0ABQ2CP58_9GAMM</name>
<dbReference type="SUPFAM" id="SSF55729">
    <property type="entry name" value="Acyl-CoA N-acyltransferases (Nat)"/>
    <property type="match status" value="1"/>
</dbReference>
<dbReference type="EMBL" id="BMNN01000002">
    <property type="protein sequence ID" value="GGI96541.1"/>
    <property type="molecule type" value="Genomic_DNA"/>
</dbReference>
<dbReference type="PROSITE" id="PS51729">
    <property type="entry name" value="GNAT_YJDJ"/>
    <property type="match status" value="1"/>
</dbReference>
<dbReference type="PANTHER" id="PTHR31435">
    <property type="entry name" value="PROTEIN NATD1"/>
    <property type="match status" value="1"/>
</dbReference>
<dbReference type="InterPro" id="IPR045057">
    <property type="entry name" value="Gcn5-rel_NAT"/>
</dbReference>
<evidence type="ECO:0000313" key="3">
    <source>
        <dbReference type="Proteomes" id="UP000633263"/>
    </source>
</evidence>
<proteinExistence type="predicted"/>
<dbReference type="Gene3D" id="3.40.630.30">
    <property type="match status" value="1"/>
</dbReference>
<dbReference type="Pfam" id="PF14542">
    <property type="entry name" value="Acetyltransf_CG"/>
    <property type="match status" value="1"/>
</dbReference>
<gene>
    <name evidence="2" type="ORF">GCM10009083_11450</name>
</gene>